<dbReference type="EMBL" id="RJSF01000040">
    <property type="protein sequence ID" value="RNM13627.1"/>
    <property type="molecule type" value="Genomic_DNA"/>
</dbReference>
<dbReference type="PANTHER" id="PTHR38589">
    <property type="entry name" value="BLR0621 PROTEIN"/>
    <property type="match status" value="1"/>
</dbReference>
<reference evidence="1 2" key="1">
    <citation type="submission" date="2018-11" db="EMBL/GenBank/DDBJ databases">
        <authorList>
            <person name="Li F."/>
        </authorList>
    </citation>
    <scope>NUCLEOTIDE SEQUENCE [LARGE SCALE GENOMIC DNA]</scope>
    <source>
        <strain evidence="1 2">Gsoil 818</strain>
    </source>
</reference>
<keyword evidence="2" id="KW-1185">Reference proteome</keyword>
<dbReference type="PANTHER" id="PTHR38589:SF1">
    <property type="entry name" value="BLR0621 PROTEIN"/>
    <property type="match status" value="1"/>
</dbReference>
<evidence type="ECO:0000313" key="1">
    <source>
        <dbReference type="EMBL" id="RNM13627.1"/>
    </source>
</evidence>
<dbReference type="AlphaFoldDB" id="A0A3N0GME9"/>
<protein>
    <recommendedName>
        <fullName evidence="3">YkuD domain-containing protein</fullName>
    </recommendedName>
</protein>
<evidence type="ECO:0008006" key="3">
    <source>
        <dbReference type="Google" id="ProtNLM"/>
    </source>
</evidence>
<sequence length="274" mass="29574">MMIRLRPVVAALPPVLSVVLCAVVGIASPTGAGVSEVDHRSAPVTAPAITAAADVTTTTASPTAPTTTTISLDGVTVRLPADGRQVVTVNHTSGHSARITLWQRDAGEWHVLARSRDGRIGYGGLVAARLRKQATGATPLGTFRLLSAFGRHPQAAAWKLPYRQIARGDYWVEDNGSAYYNRYRNKAEGGFRWWLPLSDPNSSERLLDYPTQYEYSVVIGFNYDNPVRHRGAGIFLHVNGPGATAGCVAGPRWWIRRAMAALDPTLQPVIAIGR</sequence>
<proteinExistence type="predicted"/>
<accession>A0A3N0GME9</accession>
<dbReference type="Proteomes" id="UP000279994">
    <property type="component" value="Unassembled WGS sequence"/>
</dbReference>
<gene>
    <name evidence="1" type="ORF">EFL26_11540</name>
</gene>
<organism evidence="1 2">
    <name type="scientific">Nocardioides pocheonensis</name>
    <dbReference type="NCBI Taxonomy" id="661485"/>
    <lineage>
        <taxon>Bacteria</taxon>
        <taxon>Bacillati</taxon>
        <taxon>Actinomycetota</taxon>
        <taxon>Actinomycetes</taxon>
        <taxon>Propionibacteriales</taxon>
        <taxon>Nocardioidaceae</taxon>
        <taxon>Nocardioides</taxon>
    </lineage>
</organism>
<evidence type="ECO:0000313" key="2">
    <source>
        <dbReference type="Proteomes" id="UP000279994"/>
    </source>
</evidence>
<comment type="caution">
    <text evidence="1">The sequence shown here is derived from an EMBL/GenBank/DDBJ whole genome shotgun (WGS) entry which is preliminary data.</text>
</comment>
<name>A0A3N0GME9_9ACTN</name>